<evidence type="ECO:0000256" key="1">
    <source>
        <dbReference type="ARBA" id="ARBA00023002"/>
    </source>
</evidence>
<evidence type="ECO:0000256" key="2">
    <source>
        <dbReference type="RuleBase" id="RU000363"/>
    </source>
</evidence>
<dbReference type="Pfam" id="PF00106">
    <property type="entry name" value="adh_short"/>
    <property type="match status" value="1"/>
</dbReference>
<evidence type="ECO:0000313" key="4">
    <source>
        <dbReference type="Proteomes" id="UP000306602"/>
    </source>
</evidence>
<keyword evidence="1" id="KW-0560">Oxidoreductase</keyword>
<keyword evidence="4" id="KW-1185">Reference proteome</keyword>
<sequence length="260" mass="27316">MTKTILITGATDGIGLLTAKTLAAEGHTVLLHGRSEDKLKAAAQEVGGAPKTYRADLSRLADVNALADAVLADHERLDVLINNAGVYKTQHTQAENGLDVRFVVNTIAPWILTQRLLPILPKDGRVVNLSSAAQAPVDPQAMRGKTPLDHSGAYAQSKLAITIWTQELSKTHPEGPVFVAVNPGSLLASKMVKESFGIAGNDLRIGADILRRAALSDSFADASGAYFDNDSGRFAHPHPAAKDGGQVSGVMAALSELSGL</sequence>
<dbReference type="OrthoDB" id="9785826at2"/>
<proteinExistence type="inferred from homology"/>
<dbReference type="PRINTS" id="PR00081">
    <property type="entry name" value="GDHRDH"/>
</dbReference>
<dbReference type="AlphaFoldDB" id="A0A4S4NG81"/>
<dbReference type="PRINTS" id="PR00080">
    <property type="entry name" value="SDRFAMILY"/>
</dbReference>
<dbReference type="InterPro" id="IPR020904">
    <property type="entry name" value="Sc_DH/Rdtase_CS"/>
</dbReference>
<organism evidence="3 4">
    <name type="scientific">Aliishimia ponticola</name>
    <dbReference type="NCBI Taxonomy" id="2499833"/>
    <lineage>
        <taxon>Bacteria</taxon>
        <taxon>Pseudomonadati</taxon>
        <taxon>Pseudomonadota</taxon>
        <taxon>Alphaproteobacteria</taxon>
        <taxon>Rhodobacterales</taxon>
        <taxon>Paracoccaceae</taxon>
        <taxon>Aliishimia</taxon>
    </lineage>
</organism>
<dbReference type="PANTHER" id="PTHR43157:SF31">
    <property type="entry name" value="PHOSPHATIDYLINOSITOL-GLYCAN BIOSYNTHESIS CLASS F PROTEIN"/>
    <property type="match status" value="1"/>
</dbReference>
<accession>A0A4S4NG81</accession>
<dbReference type="RefSeq" id="WP_136461547.1">
    <property type="nucleotide sequence ID" value="NZ_SRKY01000001.1"/>
</dbReference>
<dbReference type="GO" id="GO:0016491">
    <property type="term" value="F:oxidoreductase activity"/>
    <property type="evidence" value="ECO:0007669"/>
    <property type="project" value="UniProtKB-KW"/>
</dbReference>
<evidence type="ECO:0000313" key="3">
    <source>
        <dbReference type="EMBL" id="THH38656.1"/>
    </source>
</evidence>
<name>A0A4S4NG81_9RHOB</name>
<comment type="similarity">
    <text evidence="2">Belongs to the short-chain dehydrogenases/reductases (SDR) family.</text>
</comment>
<comment type="caution">
    <text evidence="3">The sequence shown here is derived from an EMBL/GenBank/DDBJ whole genome shotgun (WGS) entry which is preliminary data.</text>
</comment>
<dbReference type="Proteomes" id="UP000306602">
    <property type="component" value="Unassembled WGS sequence"/>
</dbReference>
<dbReference type="SUPFAM" id="SSF51735">
    <property type="entry name" value="NAD(P)-binding Rossmann-fold domains"/>
    <property type="match status" value="1"/>
</dbReference>
<dbReference type="InterPro" id="IPR002347">
    <property type="entry name" value="SDR_fam"/>
</dbReference>
<protein>
    <submittedName>
        <fullName evidence="3">SDR family NAD(P)-dependent oxidoreductase</fullName>
    </submittedName>
</protein>
<dbReference type="Gene3D" id="3.40.50.720">
    <property type="entry name" value="NAD(P)-binding Rossmann-like Domain"/>
    <property type="match status" value="1"/>
</dbReference>
<dbReference type="PANTHER" id="PTHR43157">
    <property type="entry name" value="PHOSPHATIDYLINOSITOL-GLYCAN BIOSYNTHESIS CLASS F PROTEIN-RELATED"/>
    <property type="match status" value="1"/>
</dbReference>
<reference evidence="3 4" key="1">
    <citation type="submission" date="2019-04" db="EMBL/GenBank/DDBJ databases">
        <title>Shimia ponticola sp. nov., isolated from seawater.</title>
        <authorList>
            <person name="Kim Y.-O."/>
            <person name="Yoon J.-H."/>
        </authorList>
    </citation>
    <scope>NUCLEOTIDE SEQUENCE [LARGE SCALE GENOMIC DNA]</scope>
    <source>
        <strain evidence="3 4">MYP11</strain>
    </source>
</reference>
<dbReference type="InterPro" id="IPR036291">
    <property type="entry name" value="NAD(P)-bd_dom_sf"/>
</dbReference>
<dbReference type="PROSITE" id="PS00061">
    <property type="entry name" value="ADH_SHORT"/>
    <property type="match status" value="1"/>
</dbReference>
<gene>
    <name evidence="3" type="ORF">E4Z66_03545</name>
</gene>
<dbReference type="EMBL" id="SRKY01000001">
    <property type="protein sequence ID" value="THH38656.1"/>
    <property type="molecule type" value="Genomic_DNA"/>
</dbReference>